<feature type="region of interest" description="Disordered" evidence="1">
    <location>
        <begin position="1"/>
        <end position="57"/>
    </location>
</feature>
<dbReference type="EMBL" id="JBEZNA010000034">
    <property type="protein sequence ID" value="MEU9578777.1"/>
    <property type="molecule type" value="Genomic_DNA"/>
</dbReference>
<dbReference type="Proteomes" id="UP001551584">
    <property type="component" value="Unassembled WGS sequence"/>
</dbReference>
<reference evidence="2 3" key="1">
    <citation type="submission" date="2024-06" db="EMBL/GenBank/DDBJ databases">
        <title>The Natural Products Discovery Center: Release of the First 8490 Sequenced Strains for Exploring Actinobacteria Biosynthetic Diversity.</title>
        <authorList>
            <person name="Kalkreuter E."/>
            <person name="Kautsar S.A."/>
            <person name="Yang D."/>
            <person name="Bader C.D."/>
            <person name="Teijaro C.N."/>
            <person name="Fluegel L."/>
            <person name="Davis C.M."/>
            <person name="Simpson J.R."/>
            <person name="Lauterbach L."/>
            <person name="Steele A.D."/>
            <person name="Gui C."/>
            <person name="Meng S."/>
            <person name="Li G."/>
            <person name="Viehrig K."/>
            <person name="Ye F."/>
            <person name="Su P."/>
            <person name="Kiefer A.F."/>
            <person name="Nichols A."/>
            <person name="Cepeda A.J."/>
            <person name="Yan W."/>
            <person name="Fan B."/>
            <person name="Jiang Y."/>
            <person name="Adhikari A."/>
            <person name="Zheng C.-J."/>
            <person name="Schuster L."/>
            <person name="Cowan T.M."/>
            <person name="Smanski M.J."/>
            <person name="Chevrette M.G."/>
            <person name="De Carvalho L.P.S."/>
            <person name="Shen B."/>
        </authorList>
    </citation>
    <scope>NUCLEOTIDE SEQUENCE [LARGE SCALE GENOMIC DNA]</scope>
    <source>
        <strain evidence="2 3">NPDC048117</strain>
    </source>
</reference>
<proteinExistence type="predicted"/>
<gene>
    <name evidence="2" type="ORF">AB0D95_16195</name>
</gene>
<evidence type="ECO:0000313" key="3">
    <source>
        <dbReference type="Proteomes" id="UP001551584"/>
    </source>
</evidence>
<sequence>MTTSTLPPRLRTTAAPARTIRPALPPVPWRHHELFTEPRYTDGQPYHDDTDDEDDNE</sequence>
<evidence type="ECO:0000256" key="1">
    <source>
        <dbReference type="SAM" id="MobiDB-lite"/>
    </source>
</evidence>
<feature type="compositionally biased region" description="Basic and acidic residues" evidence="1">
    <location>
        <begin position="30"/>
        <end position="48"/>
    </location>
</feature>
<organism evidence="2 3">
    <name type="scientific">Streptomyces chilikensis</name>
    <dbReference type="NCBI Taxonomy" id="1194079"/>
    <lineage>
        <taxon>Bacteria</taxon>
        <taxon>Bacillati</taxon>
        <taxon>Actinomycetota</taxon>
        <taxon>Actinomycetes</taxon>
        <taxon>Kitasatosporales</taxon>
        <taxon>Streptomycetaceae</taxon>
        <taxon>Streptomyces</taxon>
    </lineage>
</organism>
<name>A0ABV3ERD3_9ACTN</name>
<keyword evidence="3" id="KW-1185">Reference proteome</keyword>
<dbReference type="RefSeq" id="WP_359273105.1">
    <property type="nucleotide sequence ID" value="NZ_JBEZNA010000034.1"/>
</dbReference>
<protein>
    <submittedName>
        <fullName evidence="2">Uncharacterized protein</fullName>
    </submittedName>
</protein>
<comment type="caution">
    <text evidence="2">The sequence shown here is derived from an EMBL/GenBank/DDBJ whole genome shotgun (WGS) entry which is preliminary data.</text>
</comment>
<accession>A0ABV3ERD3</accession>
<feature type="compositionally biased region" description="Low complexity" evidence="1">
    <location>
        <begin position="1"/>
        <end position="22"/>
    </location>
</feature>
<evidence type="ECO:0000313" key="2">
    <source>
        <dbReference type="EMBL" id="MEU9578777.1"/>
    </source>
</evidence>